<dbReference type="InterPro" id="IPR027417">
    <property type="entry name" value="P-loop_NTPase"/>
</dbReference>
<dbReference type="Gene3D" id="3.40.50.300">
    <property type="entry name" value="P-loop containing nucleotide triphosphate hydrolases"/>
    <property type="match status" value="1"/>
</dbReference>
<dbReference type="NCBIfam" id="TIGR00750">
    <property type="entry name" value="lao"/>
    <property type="match status" value="1"/>
</dbReference>
<dbReference type="GO" id="GO:0005737">
    <property type="term" value="C:cytoplasm"/>
    <property type="evidence" value="ECO:0007669"/>
    <property type="project" value="TreeGrafter"/>
</dbReference>
<keyword evidence="3" id="KW-1185">Reference proteome</keyword>
<dbReference type="Proteomes" id="UP000820818">
    <property type="component" value="Unassembled WGS sequence"/>
</dbReference>
<evidence type="ECO:0000313" key="3">
    <source>
        <dbReference type="Proteomes" id="UP000820818"/>
    </source>
</evidence>
<dbReference type="EMBL" id="WJBH02000273">
    <property type="protein sequence ID" value="KAI9549758.1"/>
    <property type="molecule type" value="Genomic_DNA"/>
</dbReference>
<dbReference type="InterPro" id="IPR005129">
    <property type="entry name" value="GTPase_ArgK"/>
</dbReference>
<comment type="similarity">
    <text evidence="1">Belongs to the SIMIBI class G3E GTPase family. ArgK/MeaB subfamily.</text>
</comment>
<dbReference type="NCBIfam" id="NF006958">
    <property type="entry name" value="PRK09435.1"/>
    <property type="match status" value="1"/>
</dbReference>
<comment type="caution">
    <text evidence="2">The sequence shown here is derived from an EMBL/GenBank/DDBJ whole genome shotgun (WGS) entry which is preliminary data.</text>
</comment>
<dbReference type="PANTHER" id="PTHR23408">
    <property type="entry name" value="METHYLMALONYL-COA MUTASE"/>
    <property type="match status" value="1"/>
</dbReference>
<dbReference type="SUPFAM" id="SSF52540">
    <property type="entry name" value="P-loop containing nucleoside triphosphate hydrolases"/>
    <property type="match status" value="1"/>
</dbReference>
<dbReference type="CDD" id="cd03114">
    <property type="entry name" value="MMAA-like"/>
    <property type="match status" value="1"/>
</dbReference>
<name>A0AAD5KU40_9CRUS</name>
<protein>
    <submittedName>
        <fullName evidence="2">ArgK and ECH domain containing protein</fullName>
    </submittedName>
</protein>
<dbReference type="Gene3D" id="1.20.5.170">
    <property type="match status" value="1"/>
</dbReference>
<evidence type="ECO:0000313" key="2">
    <source>
        <dbReference type="EMBL" id="KAI9549758.1"/>
    </source>
</evidence>
<dbReference type="GO" id="GO:0003924">
    <property type="term" value="F:GTPase activity"/>
    <property type="evidence" value="ECO:0007669"/>
    <property type="project" value="InterPro"/>
</dbReference>
<dbReference type="PANTHER" id="PTHR23408:SF3">
    <property type="entry name" value="METHYLMALONIC ACIDURIA TYPE A PROTEIN, MITOCHONDRIAL"/>
    <property type="match status" value="1"/>
</dbReference>
<dbReference type="AlphaFoldDB" id="A0AAD5KU40"/>
<sequence length="328" mass="35569">MNKRLSLDTYREGVLEGNRVILGQAITLIESSLGTDIEIAAQLVQALLPHSGNSIRIGITGVPGVGKSSFVETFGNLVLEQEKRLAVLAVDPSSQATKGSILGDKTRMGKLASNKRAFIRPSPAGAHLGGISSKTREAMLICEAAGFDVILVETVGVGQSETAVRGMVDFFLLLMLAGAGDELQGVKKGIMEMADAILINKADGENITAALQAKSIYQNALHLFQPSENNWKIPVLTGSALTGEGIQGVWDSVIDYEKQTKMNGYWEQNRANQRLNWLNDQVDFLLRKAFQTHPIVQKNLLDQREKVRNGIVNPMIAAAELMSLFLGK</sequence>
<organism evidence="2 3">
    <name type="scientific">Daphnia sinensis</name>
    <dbReference type="NCBI Taxonomy" id="1820382"/>
    <lineage>
        <taxon>Eukaryota</taxon>
        <taxon>Metazoa</taxon>
        <taxon>Ecdysozoa</taxon>
        <taxon>Arthropoda</taxon>
        <taxon>Crustacea</taxon>
        <taxon>Branchiopoda</taxon>
        <taxon>Diplostraca</taxon>
        <taxon>Cladocera</taxon>
        <taxon>Anomopoda</taxon>
        <taxon>Daphniidae</taxon>
        <taxon>Daphnia</taxon>
        <taxon>Daphnia similis group</taxon>
    </lineage>
</organism>
<gene>
    <name evidence="2" type="ORF">GHT06_004016</name>
</gene>
<accession>A0AAD5KU40</accession>
<dbReference type="Gene3D" id="1.10.287.130">
    <property type="match status" value="1"/>
</dbReference>
<dbReference type="Pfam" id="PF03308">
    <property type="entry name" value="MeaB"/>
    <property type="match status" value="1"/>
</dbReference>
<dbReference type="GO" id="GO:0005525">
    <property type="term" value="F:GTP binding"/>
    <property type="evidence" value="ECO:0007669"/>
    <property type="project" value="InterPro"/>
</dbReference>
<evidence type="ECO:0000256" key="1">
    <source>
        <dbReference type="ARBA" id="ARBA00009625"/>
    </source>
</evidence>
<reference evidence="2" key="1">
    <citation type="submission" date="2022-05" db="EMBL/GenBank/DDBJ databases">
        <title>A multi-omics perspective on studying reproductive biology in Daphnia sinensis.</title>
        <authorList>
            <person name="Jia J."/>
        </authorList>
    </citation>
    <scope>NUCLEOTIDE SEQUENCE</scope>
    <source>
        <strain evidence="2">WSL</strain>
    </source>
</reference>
<proteinExistence type="inferred from homology"/>